<proteinExistence type="inferred from homology"/>
<evidence type="ECO:0000256" key="4">
    <source>
        <dbReference type="HAMAP-Rule" id="MF_02100"/>
    </source>
</evidence>
<protein>
    <recommendedName>
        <fullName evidence="4">Uncharacterized methyltransferase B0W44_01565</fullName>
        <ecNumber evidence="4">2.1.1.-</ecNumber>
    </recommendedName>
</protein>
<accession>A0A1U9K3R3</accession>
<feature type="binding site" evidence="4">
    <location>
        <position position="74"/>
    </location>
    <ligand>
        <name>S-adenosyl-L-methionine</name>
        <dbReference type="ChEBI" id="CHEBI:59789"/>
    </ligand>
</feature>
<keyword evidence="1 4" id="KW-0489">Methyltransferase</keyword>
<comment type="similarity">
    <text evidence="4">Belongs to the methyltransferase superfamily. YrrT family.</text>
</comment>
<feature type="binding site" evidence="4">
    <location>
        <position position="96"/>
    </location>
    <ligand>
        <name>S-adenosyl-L-methionine</name>
        <dbReference type="ChEBI" id="CHEBI:59789"/>
    </ligand>
</feature>
<dbReference type="Pfam" id="PF13649">
    <property type="entry name" value="Methyltransf_25"/>
    <property type="match status" value="1"/>
</dbReference>
<gene>
    <name evidence="6" type="ORF">B0W44_01565</name>
</gene>
<keyword evidence="7" id="KW-1185">Reference proteome</keyword>
<reference evidence="6 7" key="1">
    <citation type="journal article" date="2015" name="Int. J. Syst. Evol. Microbiol.">
        <title>Novibacillus thermophilus gen. nov., sp. nov., a Gram-staining-negative and moderately thermophilic member of the family Thermoactinomycetaceae.</title>
        <authorList>
            <person name="Yang G."/>
            <person name="Chen J."/>
            <person name="Zhou S."/>
        </authorList>
    </citation>
    <scope>NUCLEOTIDE SEQUENCE [LARGE SCALE GENOMIC DNA]</scope>
    <source>
        <strain evidence="6 7">SG-1</strain>
    </source>
</reference>
<feature type="domain" description="Methyltransferase" evidence="5">
    <location>
        <begin position="49"/>
        <end position="139"/>
    </location>
</feature>
<dbReference type="InterPro" id="IPR029063">
    <property type="entry name" value="SAM-dependent_MTases_sf"/>
</dbReference>
<name>A0A1U9K3R3_9BACL</name>
<keyword evidence="2 4" id="KW-0808">Transferase</keyword>
<dbReference type="KEGG" id="ntr:B0W44_01565"/>
<dbReference type="InterPro" id="IPR041698">
    <property type="entry name" value="Methyltransf_25"/>
</dbReference>
<dbReference type="EMBL" id="CP019699">
    <property type="protein sequence ID" value="AQS54664.1"/>
    <property type="molecule type" value="Genomic_DNA"/>
</dbReference>
<dbReference type="SUPFAM" id="SSF53335">
    <property type="entry name" value="S-adenosyl-L-methionine-dependent methyltransferases"/>
    <property type="match status" value="1"/>
</dbReference>
<dbReference type="OrthoDB" id="465705at2"/>
<feature type="binding site" evidence="4">
    <location>
        <position position="53"/>
    </location>
    <ligand>
        <name>S-adenosyl-L-methionine</name>
        <dbReference type="ChEBI" id="CHEBI:59789"/>
    </ligand>
</feature>
<dbReference type="STRING" id="1471761.B0W44_01565"/>
<organism evidence="6 7">
    <name type="scientific">Novibacillus thermophilus</name>
    <dbReference type="NCBI Taxonomy" id="1471761"/>
    <lineage>
        <taxon>Bacteria</taxon>
        <taxon>Bacillati</taxon>
        <taxon>Bacillota</taxon>
        <taxon>Bacilli</taxon>
        <taxon>Bacillales</taxon>
        <taxon>Thermoactinomycetaceae</taxon>
        <taxon>Novibacillus</taxon>
    </lineage>
</organism>
<evidence type="ECO:0000313" key="7">
    <source>
        <dbReference type="Proteomes" id="UP000188603"/>
    </source>
</evidence>
<dbReference type="CDD" id="cd02440">
    <property type="entry name" value="AdoMet_MTases"/>
    <property type="match status" value="1"/>
</dbReference>
<dbReference type="PANTHER" id="PTHR43861:SF1">
    <property type="entry name" value="TRANS-ACONITATE 2-METHYLTRANSFERASE"/>
    <property type="match status" value="1"/>
</dbReference>
<evidence type="ECO:0000256" key="2">
    <source>
        <dbReference type="ARBA" id="ARBA00022679"/>
    </source>
</evidence>
<dbReference type="Gene3D" id="3.40.50.150">
    <property type="entry name" value="Vaccinia Virus protein VP39"/>
    <property type="match status" value="1"/>
</dbReference>
<dbReference type="InterPro" id="IPR023553">
    <property type="entry name" value="Uncharacterised_MeTfrase_YrrT"/>
</dbReference>
<sequence>MATRFDPLFDQWADTYDQTVSGHDEEYKAVFEDYDRILTSVAERTVGTVLEFGVGTGNLTEKLLARGHRVYGVEPSKKMRKKAKEKVPSIILLEGDFLHFPPVDEPIHTVTSTYAFHHLTDAEKSEAIRRYSELLPVNGKIVFADTVFETEGARQEIMEKVKRQGYEKLLEDLQTEYYTTIAVLKQLFREHNFHQVTFSRFNQFVWLFEAVKQ</sequence>
<keyword evidence="3 4" id="KW-0949">S-adenosyl-L-methionine</keyword>
<dbReference type="Proteomes" id="UP000188603">
    <property type="component" value="Chromosome"/>
</dbReference>
<dbReference type="RefSeq" id="WP_077718485.1">
    <property type="nucleotide sequence ID" value="NZ_CP019699.1"/>
</dbReference>
<evidence type="ECO:0000313" key="6">
    <source>
        <dbReference type="EMBL" id="AQS54664.1"/>
    </source>
</evidence>
<comment type="function">
    <text evidence="4">Could be a S-adenosyl-L-methionine-dependent methyltransferase.</text>
</comment>
<evidence type="ECO:0000259" key="5">
    <source>
        <dbReference type="Pfam" id="PF13649"/>
    </source>
</evidence>
<dbReference type="AlphaFoldDB" id="A0A1U9K3R3"/>
<dbReference type="GO" id="GO:0032259">
    <property type="term" value="P:methylation"/>
    <property type="evidence" value="ECO:0007669"/>
    <property type="project" value="UniProtKB-KW"/>
</dbReference>
<evidence type="ECO:0000256" key="3">
    <source>
        <dbReference type="ARBA" id="ARBA00022691"/>
    </source>
</evidence>
<dbReference type="HAMAP" id="MF_02100">
    <property type="entry name" value="Methyltr_YrrT"/>
    <property type="match status" value="1"/>
</dbReference>
<dbReference type="PANTHER" id="PTHR43861">
    <property type="entry name" value="TRANS-ACONITATE 2-METHYLTRANSFERASE-RELATED"/>
    <property type="match status" value="1"/>
</dbReference>
<evidence type="ECO:0000256" key="1">
    <source>
        <dbReference type="ARBA" id="ARBA00022603"/>
    </source>
</evidence>
<dbReference type="GO" id="GO:0008757">
    <property type="term" value="F:S-adenosylmethionine-dependent methyltransferase activity"/>
    <property type="evidence" value="ECO:0007669"/>
    <property type="project" value="UniProtKB-UniRule"/>
</dbReference>
<dbReference type="EC" id="2.1.1.-" evidence="4"/>